<gene>
    <name evidence="1" type="ORF">EMEDMD4_100045</name>
</gene>
<dbReference type="AlphaFoldDB" id="A0A508WNC9"/>
<dbReference type="Proteomes" id="UP000507954">
    <property type="component" value="Unassembled WGS sequence"/>
</dbReference>
<dbReference type="EMBL" id="CABFNB010000002">
    <property type="protein sequence ID" value="VTZ59058.1"/>
    <property type="molecule type" value="Genomic_DNA"/>
</dbReference>
<reference evidence="1" key="1">
    <citation type="submission" date="2019-06" db="EMBL/GenBank/DDBJ databases">
        <authorList>
            <person name="Le Quere A."/>
            <person name="Colella S."/>
        </authorList>
    </citation>
    <scope>NUCLEOTIDE SEQUENCE</scope>
    <source>
        <strain evidence="1">EmedicaeMD41</strain>
    </source>
</reference>
<accession>A0A508WNC9</accession>
<name>A0A508WNC9_9HYPH</name>
<organism evidence="1">
    <name type="scientific">Sinorhizobium medicae</name>
    <dbReference type="NCBI Taxonomy" id="110321"/>
    <lineage>
        <taxon>Bacteria</taxon>
        <taxon>Pseudomonadati</taxon>
        <taxon>Pseudomonadota</taxon>
        <taxon>Alphaproteobacteria</taxon>
        <taxon>Hyphomicrobiales</taxon>
        <taxon>Rhizobiaceae</taxon>
        <taxon>Sinorhizobium/Ensifer group</taxon>
        <taxon>Sinorhizobium</taxon>
    </lineage>
</organism>
<sequence>MDPILTTRLSIKRHHIFRALPGNNDGFLLHALPPRIIVFVQPSNIIEVQPDHVGEKN</sequence>
<proteinExistence type="predicted"/>
<evidence type="ECO:0000313" key="1">
    <source>
        <dbReference type="EMBL" id="VTZ59058.1"/>
    </source>
</evidence>
<protein>
    <submittedName>
        <fullName evidence="1">Uncharacterized protein</fullName>
    </submittedName>
</protein>